<protein>
    <recommendedName>
        <fullName evidence="4">Translation initiation factor IF-2</fullName>
    </recommendedName>
</protein>
<comment type="caution">
    <text evidence="2">The sequence shown here is derived from an EMBL/GenBank/DDBJ whole genome shotgun (WGS) entry which is preliminary data.</text>
</comment>
<name>A0ABN1AVN0_9ACTN</name>
<sequence length="232" mass="24570">MAFSADELRVLRRALAIALHPQSVTGGPGPDRDDEVRDCLRLAEAVDEAAREGGRLRAFLLADLARYRAALPGTATGYTQRLQDALTAGYRPGAEDLTALRALCSAPSGAPEGERRRALLRHCEHLAELGVQARLAGRTVAGPLPRARPRTRRIHLLALQGGRAATAATGENGAGAKKPEPEPKPAPDKPEPPARPPGPGTDRPIPTPGEVFPPRRKPAPPSATRDPQARPA</sequence>
<dbReference type="Proteomes" id="UP001499895">
    <property type="component" value="Unassembled WGS sequence"/>
</dbReference>
<feature type="compositionally biased region" description="Basic and acidic residues" evidence="1">
    <location>
        <begin position="177"/>
        <end position="192"/>
    </location>
</feature>
<accession>A0ABN1AVN0</accession>
<feature type="region of interest" description="Disordered" evidence="1">
    <location>
        <begin position="160"/>
        <end position="232"/>
    </location>
</feature>
<evidence type="ECO:0000313" key="3">
    <source>
        <dbReference type="Proteomes" id="UP001499895"/>
    </source>
</evidence>
<evidence type="ECO:0000256" key="1">
    <source>
        <dbReference type="SAM" id="MobiDB-lite"/>
    </source>
</evidence>
<keyword evidence="3" id="KW-1185">Reference proteome</keyword>
<evidence type="ECO:0008006" key="4">
    <source>
        <dbReference type="Google" id="ProtNLM"/>
    </source>
</evidence>
<proteinExistence type="predicted"/>
<organism evidence="2 3">
    <name type="scientific">Streptomyces stramineus</name>
    <dbReference type="NCBI Taxonomy" id="173861"/>
    <lineage>
        <taxon>Bacteria</taxon>
        <taxon>Bacillati</taxon>
        <taxon>Actinomycetota</taxon>
        <taxon>Actinomycetes</taxon>
        <taxon>Kitasatosporales</taxon>
        <taxon>Streptomycetaceae</taxon>
        <taxon>Streptomyces</taxon>
    </lineage>
</organism>
<evidence type="ECO:0000313" key="2">
    <source>
        <dbReference type="EMBL" id="GAA0484820.1"/>
    </source>
</evidence>
<feature type="compositionally biased region" description="Low complexity" evidence="1">
    <location>
        <begin position="160"/>
        <end position="176"/>
    </location>
</feature>
<dbReference type="EMBL" id="BAAAHB010000085">
    <property type="protein sequence ID" value="GAA0484820.1"/>
    <property type="molecule type" value="Genomic_DNA"/>
</dbReference>
<reference evidence="2 3" key="1">
    <citation type="journal article" date="2019" name="Int. J. Syst. Evol. Microbiol.">
        <title>The Global Catalogue of Microorganisms (GCM) 10K type strain sequencing project: providing services to taxonomists for standard genome sequencing and annotation.</title>
        <authorList>
            <consortium name="The Broad Institute Genomics Platform"/>
            <consortium name="The Broad Institute Genome Sequencing Center for Infectious Disease"/>
            <person name="Wu L."/>
            <person name="Ma J."/>
        </authorList>
    </citation>
    <scope>NUCLEOTIDE SEQUENCE [LARGE SCALE GENOMIC DNA]</scope>
    <source>
        <strain evidence="2 3">JCM 10649</strain>
    </source>
</reference>
<gene>
    <name evidence="2" type="ORF">GCM10009544_53080</name>
</gene>